<dbReference type="NCBIfam" id="NF010236">
    <property type="entry name" value="PRK13683.1"/>
    <property type="match status" value="1"/>
</dbReference>
<reference evidence="2" key="1">
    <citation type="journal article" date="2024" name="Algal Res.">
        <title>Biochemical, toxicological and genomic investigation of a high-biomass producing Limnothrix strain isolated from Italian shallow drinking water reservoir.</title>
        <authorList>
            <person name="Simonazzi M."/>
            <person name="Shishido T.K."/>
            <person name="Delbaje E."/>
            <person name="Wahlsten M."/>
            <person name="Fewer D.P."/>
            <person name="Sivonen K."/>
            <person name="Pezzolesi L."/>
            <person name="Pistocchi R."/>
        </authorList>
    </citation>
    <scope>NUCLEOTIDE SEQUENCE [LARGE SCALE GENOMIC DNA]</scope>
    <source>
        <strain evidence="2">LRLZ20PSL1</strain>
    </source>
</reference>
<dbReference type="InterPro" id="IPR020885">
    <property type="entry name" value="UPF0367"/>
</dbReference>
<name>A0ABW7CDJ6_9CYAN</name>
<dbReference type="Pfam" id="PF26132">
    <property type="entry name" value="UPF0367"/>
    <property type="match status" value="1"/>
</dbReference>
<protein>
    <submittedName>
        <fullName evidence="1">Uncharacterized protein</fullName>
    </submittedName>
</protein>
<gene>
    <name evidence="1" type="ORF">VPK24_10540</name>
</gene>
<keyword evidence="2" id="KW-1185">Reference proteome</keyword>
<organism evidence="1 2">
    <name type="scientific">Limnothrix redekei LRLZ20PSL1</name>
    <dbReference type="NCBI Taxonomy" id="3112953"/>
    <lineage>
        <taxon>Bacteria</taxon>
        <taxon>Bacillati</taxon>
        <taxon>Cyanobacteriota</taxon>
        <taxon>Cyanophyceae</taxon>
        <taxon>Pseudanabaenales</taxon>
        <taxon>Pseudanabaenaceae</taxon>
        <taxon>Limnothrix</taxon>
    </lineage>
</organism>
<accession>A0ABW7CDJ6</accession>
<dbReference type="EMBL" id="JAZAQF010000059">
    <property type="protein sequence ID" value="MFG3818073.1"/>
    <property type="molecule type" value="Genomic_DNA"/>
</dbReference>
<evidence type="ECO:0000313" key="1">
    <source>
        <dbReference type="EMBL" id="MFG3818073.1"/>
    </source>
</evidence>
<dbReference type="Proteomes" id="UP001604335">
    <property type="component" value="Unassembled WGS sequence"/>
</dbReference>
<comment type="caution">
    <text evidence="1">The sequence shown here is derived from an EMBL/GenBank/DDBJ whole genome shotgun (WGS) entry which is preliminary data.</text>
</comment>
<evidence type="ECO:0000313" key="2">
    <source>
        <dbReference type="Proteomes" id="UP001604335"/>
    </source>
</evidence>
<proteinExistence type="predicted"/>
<sequence length="93" mass="9667">MFTIEVALKSSPATFSVQRKNAEDAEALYAEILGFVQSGQAQWLDLTCEKMVGKKISILTSEVVAVQISDKSGAAQAGGRTAGFLAAATGATN</sequence>
<dbReference type="RefSeq" id="WP_099533114.1">
    <property type="nucleotide sequence ID" value="NZ_JAZAQF010000059.1"/>
</dbReference>